<accession>A0A4Y7RXC3</accession>
<gene>
    <name evidence="2" type="ORF">Pmgp_00263</name>
</gene>
<evidence type="ECO:0000313" key="3">
    <source>
        <dbReference type="Proteomes" id="UP000297597"/>
    </source>
</evidence>
<evidence type="ECO:0000256" key="1">
    <source>
        <dbReference type="SAM" id="MobiDB-lite"/>
    </source>
</evidence>
<protein>
    <submittedName>
        <fullName evidence="2">Uncharacterized protein</fullName>
    </submittedName>
</protein>
<proteinExistence type="predicted"/>
<feature type="region of interest" description="Disordered" evidence="1">
    <location>
        <begin position="39"/>
        <end position="133"/>
    </location>
</feature>
<evidence type="ECO:0000313" key="2">
    <source>
        <dbReference type="EMBL" id="TEB13369.1"/>
    </source>
</evidence>
<sequence length="133" mass="14482">MAVLIKRYRVRYNGVLYGPDQPAGQVLTGLSEEEEARLIAGSNGTIEKYEPEPEPNLADNEQELCNDEPATEKDANQEPEQTQIPEPEAVTAGDIVNANLDDLIKPANNTEPAKATPAMPKKPSTKNKKRGGK</sequence>
<dbReference type="Proteomes" id="UP000297597">
    <property type="component" value="Unassembled WGS sequence"/>
</dbReference>
<dbReference type="RefSeq" id="WP_134212163.1">
    <property type="nucleotide sequence ID" value="NZ_QFFZ01000002.1"/>
</dbReference>
<keyword evidence="3" id="KW-1185">Reference proteome</keyword>
<reference evidence="2 3" key="1">
    <citation type="journal article" date="2018" name="Environ. Microbiol.">
        <title>Novel energy conservation strategies and behaviour of Pelotomaculum schinkii driving syntrophic propionate catabolism.</title>
        <authorList>
            <person name="Hidalgo-Ahumada C.A.P."/>
            <person name="Nobu M.K."/>
            <person name="Narihiro T."/>
            <person name="Tamaki H."/>
            <person name="Liu W.T."/>
            <person name="Kamagata Y."/>
            <person name="Stams A.J.M."/>
            <person name="Imachi H."/>
            <person name="Sousa D.Z."/>
        </authorList>
    </citation>
    <scope>NUCLEOTIDE SEQUENCE [LARGE SCALE GENOMIC DNA]</scope>
    <source>
        <strain evidence="2 3">MGP</strain>
    </source>
</reference>
<comment type="caution">
    <text evidence="2">The sequence shown here is derived from an EMBL/GenBank/DDBJ whole genome shotgun (WGS) entry which is preliminary data.</text>
</comment>
<name>A0A4Y7RXC3_9FIRM</name>
<feature type="compositionally biased region" description="Low complexity" evidence="1">
    <location>
        <begin position="78"/>
        <end position="88"/>
    </location>
</feature>
<organism evidence="2 3">
    <name type="scientific">Pelotomaculum propionicicum</name>
    <dbReference type="NCBI Taxonomy" id="258475"/>
    <lineage>
        <taxon>Bacteria</taxon>
        <taxon>Bacillati</taxon>
        <taxon>Bacillota</taxon>
        <taxon>Clostridia</taxon>
        <taxon>Eubacteriales</taxon>
        <taxon>Desulfotomaculaceae</taxon>
        <taxon>Pelotomaculum</taxon>
    </lineage>
</organism>
<dbReference type="EMBL" id="QFFZ01000002">
    <property type="protein sequence ID" value="TEB13369.1"/>
    <property type="molecule type" value="Genomic_DNA"/>
</dbReference>
<dbReference type="AlphaFoldDB" id="A0A4Y7RXC3"/>
<dbReference type="OrthoDB" id="9958626at2"/>
<feature type="compositionally biased region" description="Low complexity" evidence="1">
    <location>
        <begin position="110"/>
        <end position="122"/>
    </location>
</feature>
<feature type="compositionally biased region" description="Basic residues" evidence="1">
    <location>
        <begin position="123"/>
        <end position="133"/>
    </location>
</feature>